<dbReference type="PROSITE" id="PS51352">
    <property type="entry name" value="THIOREDOXIN_2"/>
    <property type="match status" value="1"/>
</dbReference>
<name>A0A124FCB0_9THEO</name>
<dbReference type="GO" id="GO:0006979">
    <property type="term" value="P:response to oxidative stress"/>
    <property type="evidence" value="ECO:0007669"/>
    <property type="project" value="TreeGrafter"/>
</dbReference>
<dbReference type="AlphaFoldDB" id="A0A124FCB0"/>
<dbReference type="GO" id="GO:0005829">
    <property type="term" value="C:cytosol"/>
    <property type="evidence" value="ECO:0007669"/>
    <property type="project" value="TreeGrafter"/>
</dbReference>
<evidence type="ECO:0000256" key="7">
    <source>
        <dbReference type="ARBA" id="ARBA00025719"/>
    </source>
</evidence>
<comment type="catalytic activity">
    <reaction evidence="9">
        <text>a hydroperoxide + [thioredoxin]-dithiol = an alcohol + [thioredoxin]-disulfide + H2O</text>
        <dbReference type="Rhea" id="RHEA:62620"/>
        <dbReference type="Rhea" id="RHEA-COMP:10698"/>
        <dbReference type="Rhea" id="RHEA-COMP:10700"/>
        <dbReference type="ChEBI" id="CHEBI:15377"/>
        <dbReference type="ChEBI" id="CHEBI:29950"/>
        <dbReference type="ChEBI" id="CHEBI:30879"/>
        <dbReference type="ChEBI" id="CHEBI:35924"/>
        <dbReference type="ChEBI" id="CHEBI:50058"/>
        <dbReference type="EC" id="1.11.1.24"/>
    </reaction>
</comment>
<keyword evidence="5 9" id="KW-0560">Oxidoreductase</keyword>
<feature type="active site" description="Cysteine sulfenic acid (-SOH) intermediate; for peroxidase activity" evidence="10">
    <location>
        <position position="56"/>
    </location>
</feature>
<dbReference type="RefSeq" id="WP_278429170.1">
    <property type="nucleotide sequence ID" value="NZ_DOLB01000104.1"/>
</dbReference>
<feature type="disulfide bond" description="Alternate" evidence="9">
    <location>
        <begin position="211"/>
        <end position="217"/>
    </location>
</feature>
<dbReference type="InterPro" id="IPR019479">
    <property type="entry name" value="Peroxiredoxin_C"/>
</dbReference>
<evidence type="ECO:0000313" key="12">
    <source>
        <dbReference type="EMBL" id="HBT49611.1"/>
    </source>
</evidence>
<comment type="miscellaneous">
    <text evidence="9">The active site is a conserved redox-active cysteine residue, the peroxidatic cysteine (C(P)), which makes the nucleophilic attack on the peroxide substrate. The peroxide oxidizes the C(P)-SH to cysteine sulfenic acid (C(P)-SOH), which then reacts with another cysteine residue, the resolving cysteine (C(R)), to form a disulfide bridge. The disulfide is subsequently reduced by an appropriate electron donor to complete the catalytic cycle. Although the primary sequence of this enzyme is similar to those of the 1-Cys Prx6 enzymes, its catalytic properties resemble those of the typical 2-Cys Prxs and C(R) is provided by the other dimeric subunit to form an intersubunit disulfide. The disulfide is subsequently reduced by thioredoxin.</text>
</comment>
<comment type="similarity">
    <text evidence="1">Belongs to the peroxiredoxin family. AhpC/Prx1 subfamily.</text>
</comment>
<feature type="domain" description="Thioredoxin" evidence="11">
    <location>
        <begin position="15"/>
        <end position="170"/>
    </location>
</feature>
<keyword evidence="3 9" id="KW-0575">Peroxidase</keyword>
<dbReference type="Pfam" id="PF00578">
    <property type="entry name" value="AhpC-TSA"/>
    <property type="match status" value="1"/>
</dbReference>
<dbReference type="GO" id="GO:0033554">
    <property type="term" value="P:cellular response to stress"/>
    <property type="evidence" value="ECO:0007669"/>
    <property type="project" value="TreeGrafter"/>
</dbReference>
<comment type="function">
    <text evidence="8 9">Thiol-specific peroxidase that catalyzes the reduction of hydrogen peroxide and organic hydroperoxides to water and alcohols, respectively. Plays a role in cell protection against oxidative stress by detoxifying peroxides.</text>
</comment>
<evidence type="ECO:0000256" key="5">
    <source>
        <dbReference type="ARBA" id="ARBA00023002"/>
    </source>
</evidence>
<organism evidence="12 13">
    <name type="scientific">Caldanaerobacter subterraneus</name>
    <dbReference type="NCBI Taxonomy" id="911092"/>
    <lineage>
        <taxon>Bacteria</taxon>
        <taxon>Bacillati</taxon>
        <taxon>Bacillota</taxon>
        <taxon>Clostridia</taxon>
        <taxon>Thermoanaerobacterales</taxon>
        <taxon>Thermoanaerobacteraceae</taxon>
        <taxon>Caldanaerobacter</taxon>
    </lineage>
</organism>
<comment type="similarity">
    <text evidence="7 9">Belongs to the peroxiredoxin family. Prx6 subfamily.</text>
</comment>
<protein>
    <recommendedName>
        <fullName evidence="9">Peroxiredoxin</fullName>
        <ecNumber evidence="9">1.11.1.24</ecNumber>
    </recommendedName>
    <alternativeName>
        <fullName evidence="9">Thioredoxin peroxidase</fullName>
    </alternativeName>
    <alternativeName>
        <fullName evidence="9">Thioredoxin-dependent peroxiredoxin</fullName>
    </alternativeName>
</protein>
<dbReference type="InterPro" id="IPR036249">
    <property type="entry name" value="Thioredoxin-like_sf"/>
</dbReference>
<keyword evidence="6 9" id="KW-0676">Redox-active center</keyword>
<dbReference type="InterPro" id="IPR045020">
    <property type="entry name" value="PRX_1cys"/>
</dbReference>
<accession>A0A124FCB0</accession>
<dbReference type="CDD" id="cd03016">
    <property type="entry name" value="PRX_1cys"/>
    <property type="match status" value="1"/>
</dbReference>
<dbReference type="GO" id="GO:0045454">
    <property type="term" value="P:cell redox homeostasis"/>
    <property type="evidence" value="ECO:0007669"/>
    <property type="project" value="TreeGrafter"/>
</dbReference>
<dbReference type="Proteomes" id="UP000264445">
    <property type="component" value="Unassembled WGS sequence"/>
</dbReference>
<proteinExistence type="inferred from homology"/>
<keyword evidence="9" id="KW-1015">Disulfide bond</keyword>
<evidence type="ECO:0000256" key="1">
    <source>
        <dbReference type="ARBA" id="ARBA00009796"/>
    </source>
</evidence>
<dbReference type="EC" id="1.11.1.24" evidence="9"/>
<evidence type="ECO:0000256" key="10">
    <source>
        <dbReference type="PIRSR" id="PIRSR000239-1"/>
    </source>
</evidence>
<feature type="disulfide bond" description="Interchain (with Cys-56); in linked form" evidence="9">
    <location>
        <position position="217"/>
    </location>
</feature>
<evidence type="ECO:0000256" key="4">
    <source>
        <dbReference type="ARBA" id="ARBA00022862"/>
    </source>
</evidence>
<feature type="binding site" evidence="9">
    <location>
        <position position="133"/>
    </location>
    <ligand>
        <name>substrate</name>
    </ligand>
</feature>
<feature type="disulfide bond" description="Interchain (with Cys-217); in linked form" evidence="9">
    <location>
        <position position="56"/>
    </location>
</feature>
<dbReference type="InterPro" id="IPR050217">
    <property type="entry name" value="Peroxiredoxin"/>
</dbReference>
<dbReference type="PIRSF" id="PIRSF000239">
    <property type="entry name" value="AHPC"/>
    <property type="match status" value="1"/>
</dbReference>
<comment type="caution">
    <text evidence="12">The sequence shown here is derived from an EMBL/GenBank/DDBJ whole genome shotgun (WGS) entry which is preliminary data.</text>
</comment>
<dbReference type="PANTHER" id="PTHR10681:SF128">
    <property type="entry name" value="THIOREDOXIN-DEPENDENT PEROXIDE REDUCTASE, MITOCHONDRIAL"/>
    <property type="match status" value="1"/>
</dbReference>
<dbReference type="InterPro" id="IPR013766">
    <property type="entry name" value="Thioredoxin_domain"/>
</dbReference>
<dbReference type="EMBL" id="DOLB01000104">
    <property type="protein sequence ID" value="HBT49611.1"/>
    <property type="molecule type" value="Genomic_DNA"/>
</dbReference>
<dbReference type="Gene3D" id="3.40.30.10">
    <property type="entry name" value="Glutaredoxin"/>
    <property type="match status" value="1"/>
</dbReference>
<dbReference type="FunFam" id="3.40.30.10:FF:000011">
    <property type="entry name" value="Peroxiredoxin PRX1"/>
    <property type="match status" value="1"/>
</dbReference>
<evidence type="ECO:0000313" key="13">
    <source>
        <dbReference type="Proteomes" id="UP000264445"/>
    </source>
</evidence>
<keyword evidence="2 9" id="KW-0963">Cytoplasm</keyword>
<dbReference type="InterPro" id="IPR024706">
    <property type="entry name" value="Peroxiredoxin_AhpC-typ"/>
</dbReference>
<evidence type="ECO:0000256" key="6">
    <source>
        <dbReference type="ARBA" id="ARBA00023284"/>
    </source>
</evidence>
<dbReference type="PANTHER" id="PTHR10681">
    <property type="entry name" value="THIOREDOXIN PEROXIDASE"/>
    <property type="match status" value="1"/>
</dbReference>
<comment type="subcellular location">
    <subcellularLocation>
        <location evidence="9">Cytoplasm</location>
    </subcellularLocation>
</comment>
<evidence type="ECO:0000256" key="8">
    <source>
        <dbReference type="ARBA" id="ARBA00037420"/>
    </source>
</evidence>
<reference evidence="12 13" key="1">
    <citation type="journal article" date="2018" name="Nat. Biotechnol.">
        <title>A standardized bacterial taxonomy based on genome phylogeny substantially revises the tree of life.</title>
        <authorList>
            <person name="Parks D.H."/>
            <person name="Chuvochina M."/>
            <person name="Waite D.W."/>
            <person name="Rinke C."/>
            <person name="Skarshewski A."/>
            <person name="Chaumeil P.A."/>
            <person name="Hugenholtz P."/>
        </authorList>
    </citation>
    <scope>NUCLEOTIDE SEQUENCE [LARGE SCALE GENOMIC DNA]</scope>
    <source>
        <strain evidence="12">UBA12544</strain>
    </source>
</reference>
<gene>
    <name evidence="12" type="ORF">DEA61_07260</name>
</gene>
<dbReference type="HAMAP" id="MF_00401">
    <property type="entry name" value="Peroxiredoxin"/>
    <property type="match status" value="1"/>
</dbReference>
<dbReference type="NCBIfam" id="NF009668">
    <property type="entry name" value="PRK13189.1"/>
    <property type="match status" value="1"/>
</dbReference>
<dbReference type="SUPFAM" id="SSF52833">
    <property type="entry name" value="Thioredoxin-like"/>
    <property type="match status" value="1"/>
</dbReference>
<dbReference type="Pfam" id="PF10417">
    <property type="entry name" value="1-cysPrx_C"/>
    <property type="match status" value="1"/>
</dbReference>
<sequence length="221" mass="25196">METETIENIPRVCLPQIGAPAPDFKANSTFGPIKLSDYRGKWVVLFSHPGDFTPVCTTEFIAFTQVYTSFVERNVQLIGLSVDSNPSHLAWVENIYKTTGVEIPFPIIEDKDMRIAKLYGMISPAETSTSAVRAVFIIDDKQILRLILYYPLEIGRNIQEIIRIIDALQTVDKYKVLTPANWYPGMPVIVPPPKTYPELKQRLKNVEGYTCTDWYLCYKKV</sequence>
<dbReference type="GO" id="GO:0008379">
    <property type="term" value="F:thioredoxin peroxidase activity"/>
    <property type="evidence" value="ECO:0007669"/>
    <property type="project" value="TreeGrafter"/>
</dbReference>
<evidence type="ECO:0000256" key="2">
    <source>
        <dbReference type="ARBA" id="ARBA00022490"/>
    </source>
</evidence>
<evidence type="ECO:0000256" key="3">
    <source>
        <dbReference type="ARBA" id="ARBA00022559"/>
    </source>
</evidence>
<comment type="subunit">
    <text evidence="9">Homodecamer. Pentamer of dimers that assemble into a ring structure.</text>
</comment>
<evidence type="ECO:0000259" key="11">
    <source>
        <dbReference type="PROSITE" id="PS51352"/>
    </source>
</evidence>
<dbReference type="Gene3D" id="3.30.1020.10">
    <property type="entry name" value="Antioxidant, Horf6, Chain A, domain2"/>
    <property type="match status" value="1"/>
</dbReference>
<dbReference type="GO" id="GO:0042744">
    <property type="term" value="P:hydrogen peroxide catabolic process"/>
    <property type="evidence" value="ECO:0007669"/>
    <property type="project" value="TreeGrafter"/>
</dbReference>
<keyword evidence="4 9" id="KW-0049">Antioxidant</keyword>
<dbReference type="InterPro" id="IPR022915">
    <property type="entry name" value="Peroxiredoxin_TDXH"/>
</dbReference>
<evidence type="ECO:0000256" key="9">
    <source>
        <dbReference type="HAMAP-Rule" id="MF_00401"/>
    </source>
</evidence>
<feature type="active site" description="Cysteine sulfenic acid (-SOH) intermediate" evidence="9">
    <location>
        <position position="56"/>
    </location>
</feature>
<dbReference type="InterPro" id="IPR000866">
    <property type="entry name" value="AhpC/TSA"/>
</dbReference>